<evidence type="ECO:0000256" key="4">
    <source>
        <dbReference type="ARBA" id="ARBA00022915"/>
    </source>
</evidence>
<dbReference type="GO" id="GO:0019877">
    <property type="term" value="P:diaminopimelate biosynthetic process"/>
    <property type="evidence" value="ECO:0007669"/>
    <property type="project" value="UniProtKB-UniRule"/>
</dbReference>
<dbReference type="Gene3D" id="3.30.70.250">
    <property type="entry name" value="Malonyl-CoA ACP transacylase, ACP-binding"/>
    <property type="match status" value="1"/>
</dbReference>
<sequence length="261" mass="28056">MENLVDNLTTEAIIRLIATSRKRTPVVAYVKGELDKVKFENLRFFGDERFGIVLGEYEDFVRFVEANRKFLDDFYVEVKARNSALPLADLTKYNARIEPGAIIRDLVEIGDGAVIMMGAIINVGAKIGEKTMIDMNAVIGGRAIIGKNCHIGAGAVIAGVIEPPSAKPVVIEDDVIIGANAVVLEGVTVGRGAVVAAGAVVINDVEPYTVVAGVPARFIKKVDEKTREKTQIVEALRNLKNEGRVSSESSGGGLQVFQFGN</sequence>
<dbReference type="STRING" id="688269.Theth_1890"/>
<dbReference type="InterPro" id="IPR018357">
    <property type="entry name" value="Hexapep_transf_CS"/>
</dbReference>
<keyword evidence="2 7" id="KW-0808">Transferase</keyword>
<dbReference type="EC" id="2.3.1.89" evidence="7"/>
<evidence type="ECO:0000256" key="6">
    <source>
        <dbReference type="ARBA" id="ARBA00023315"/>
    </source>
</evidence>
<dbReference type="Proteomes" id="UP000006804">
    <property type="component" value="Chromosome"/>
</dbReference>
<name>F7YWF3_9THEM</name>
<dbReference type="InterPro" id="IPR011004">
    <property type="entry name" value="Trimer_LpxA-like_sf"/>
</dbReference>
<evidence type="ECO:0000256" key="3">
    <source>
        <dbReference type="ARBA" id="ARBA00022737"/>
    </source>
</evidence>
<dbReference type="Gene3D" id="2.160.10.10">
    <property type="entry name" value="Hexapeptide repeat proteins"/>
    <property type="match status" value="1"/>
</dbReference>
<dbReference type="NCBIfam" id="TIGR03532">
    <property type="entry name" value="DapD_Ac"/>
    <property type="match status" value="1"/>
</dbReference>
<dbReference type="PANTHER" id="PTHR43300:SF10">
    <property type="entry name" value="2,3,4,5-TETRAHYDROPYRIDINE-2,6-DICARBOXYLATE N-ACETYLTRANSFERASE"/>
    <property type="match status" value="1"/>
</dbReference>
<evidence type="ECO:0000256" key="7">
    <source>
        <dbReference type="HAMAP-Rule" id="MF_01691"/>
    </source>
</evidence>
<evidence type="ECO:0000259" key="8">
    <source>
        <dbReference type="Pfam" id="PF08503"/>
    </source>
</evidence>
<keyword evidence="5 7" id="KW-0457">Lysine biosynthesis</keyword>
<dbReference type="Pfam" id="PF08503">
    <property type="entry name" value="DapH_N"/>
    <property type="match status" value="1"/>
</dbReference>
<reference evidence="9 10" key="1">
    <citation type="submission" date="2010-11" db="EMBL/GenBank/DDBJ databases">
        <title>The complete genome of Thermotoga thermarum DSM 5069.</title>
        <authorList>
            <consortium name="US DOE Joint Genome Institute (JGI-PGF)"/>
            <person name="Lucas S."/>
            <person name="Copeland A."/>
            <person name="Lapidus A."/>
            <person name="Bruce D."/>
            <person name="Goodwin L."/>
            <person name="Pitluck S."/>
            <person name="Kyrpides N."/>
            <person name="Mavromatis K."/>
            <person name="Ivanova N."/>
            <person name="Zeytun A."/>
            <person name="Brettin T."/>
            <person name="Detter J.C."/>
            <person name="Tapia R."/>
            <person name="Han C."/>
            <person name="Land M."/>
            <person name="Hauser L."/>
            <person name="Markowitz V."/>
            <person name="Cheng J.-F."/>
            <person name="Hugenholtz P."/>
            <person name="Woyke T."/>
            <person name="Wu D."/>
            <person name="Spring S."/>
            <person name="Schroeder M."/>
            <person name="Brambilla E."/>
            <person name="Klenk H.-P."/>
            <person name="Eisen J.A."/>
        </authorList>
    </citation>
    <scope>NUCLEOTIDE SEQUENCE [LARGE SCALE GENOMIC DNA]</scope>
    <source>
        <strain evidence="9 10">DSM 5069</strain>
    </source>
</reference>
<dbReference type="EMBL" id="CP002351">
    <property type="protein sequence ID" value="AEH51931.1"/>
    <property type="molecule type" value="Genomic_DNA"/>
</dbReference>
<dbReference type="eggNOG" id="COG2171">
    <property type="taxonomic scope" value="Bacteria"/>
</dbReference>
<dbReference type="SUPFAM" id="SSF51161">
    <property type="entry name" value="Trimeric LpxA-like enzymes"/>
    <property type="match status" value="1"/>
</dbReference>
<dbReference type="Pfam" id="PF00132">
    <property type="entry name" value="Hexapep"/>
    <property type="match status" value="1"/>
</dbReference>
<comment type="pathway">
    <text evidence="7">Amino-acid biosynthesis; L-lysine biosynthesis via DAP pathway; LL-2,6-diaminopimelate from (S)-tetrahydrodipicolinate (acetylase route): step 1/3.</text>
</comment>
<dbReference type="KEGG" id="tta:Theth_1890"/>
<dbReference type="OrthoDB" id="9788080at2"/>
<organism evidence="9 10">
    <name type="scientific">Pseudothermotoga thermarum DSM 5069</name>
    <dbReference type="NCBI Taxonomy" id="688269"/>
    <lineage>
        <taxon>Bacteria</taxon>
        <taxon>Thermotogati</taxon>
        <taxon>Thermotogota</taxon>
        <taxon>Thermotogae</taxon>
        <taxon>Thermotogales</taxon>
        <taxon>Thermotogaceae</taxon>
        <taxon>Pseudothermotoga</taxon>
    </lineage>
</organism>
<keyword evidence="4 7" id="KW-0220">Diaminopimelate biosynthesis</keyword>
<feature type="domain" description="2,3,4,5-tetrahydropyridine-2,6-dicarboxylate N-acetyltransferase N-terminal" evidence="8">
    <location>
        <begin position="9"/>
        <end position="90"/>
    </location>
</feature>
<keyword evidence="6 7" id="KW-0012">Acyltransferase</keyword>
<dbReference type="HOGENOM" id="CLU_103751_0_0_0"/>
<evidence type="ECO:0000256" key="2">
    <source>
        <dbReference type="ARBA" id="ARBA00022679"/>
    </source>
</evidence>
<dbReference type="GO" id="GO:0009089">
    <property type="term" value="P:lysine biosynthetic process via diaminopimelate"/>
    <property type="evidence" value="ECO:0007669"/>
    <property type="project" value="UniProtKB-UniRule"/>
</dbReference>
<dbReference type="AlphaFoldDB" id="F7YWF3"/>
<keyword evidence="3 7" id="KW-0677">Repeat</keyword>
<dbReference type="PANTHER" id="PTHR43300">
    <property type="entry name" value="ACETYLTRANSFERASE"/>
    <property type="match status" value="1"/>
</dbReference>
<dbReference type="InterPro" id="IPR001451">
    <property type="entry name" value="Hexapep"/>
</dbReference>
<dbReference type="PROSITE" id="PS00101">
    <property type="entry name" value="HEXAPEP_TRANSFERASES"/>
    <property type="match status" value="1"/>
</dbReference>
<protein>
    <recommendedName>
        <fullName evidence="7">2,3,4,5-tetrahydropyridine-2,6-dicarboxylate N-acetyltransferase</fullName>
        <ecNumber evidence="7">2.3.1.89</ecNumber>
    </recommendedName>
    <alternativeName>
        <fullName evidence="7">Tetrahydrodipicolinate N-acetyltransferase</fullName>
        <shortName evidence="7">THP acetyltransferase</shortName>
        <shortName evidence="7">Tetrahydropicolinate acetylase</shortName>
    </alternativeName>
</protein>
<comment type="catalytic activity">
    <reaction evidence="7">
        <text>(S)-2,3,4,5-tetrahydrodipicolinate + acetyl-CoA + H2O = L-2-acetamido-6-oxoheptanedioate + CoA</text>
        <dbReference type="Rhea" id="RHEA:13085"/>
        <dbReference type="ChEBI" id="CHEBI:15377"/>
        <dbReference type="ChEBI" id="CHEBI:16845"/>
        <dbReference type="ChEBI" id="CHEBI:57287"/>
        <dbReference type="ChEBI" id="CHEBI:57288"/>
        <dbReference type="ChEBI" id="CHEBI:58117"/>
        <dbReference type="EC" id="2.3.1.89"/>
    </reaction>
</comment>
<keyword evidence="10" id="KW-1185">Reference proteome</keyword>
<evidence type="ECO:0000313" key="9">
    <source>
        <dbReference type="EMBL" id="AEH51931.1"/>
    </source>
</evidence>
<accession>F7YWF3</accession>
<keyword evidence="1 7" id="KW-0028">Amino-acid biosynthesis</keyword>
<dbReference type="InterPro" id="IPR050179">
    <property type="entry name" value="Trans_hexapeptide_repeat"/>
</dbReference>
<dbReference type="InterPro" id="IPR013710">
    <property type="entry name" value="DapH_N"/>
</dbReference>
<evidence type="ECO:0000313" key="10">
    <source>
        <dbReference type="Proteomes" id="UP000006804"/>
    </source>
</evidence>
<dbReference type="PATRIC" id="fig|688269.3.peg.1949"/>
<dbReference type="UniPathway" id="UPA00034">
    <property type="reaction ID" value="UER00022"/>
</dbReference>
<dbReference type="InterPro" id="IPR019873">
    <property type="entry name" value="DapH"/>
</dbReference>
<evidence type="ECO:0000256" key="5">
    <source>
        <dbReference type="ARBA" id="ARBA00023154"/>
    </source>
</evidence>
<dbReference type="CDD" id="cd03350">
    <property type="entry name" value="LbH_THP_succinylT"/>
    <property type="match status" value="1"/>
</dbReference>
<gene>
    <name evidence="7" type="primary">dapH</name>
    <name evidence="9" type="ORF">Theth_1890</name>
</gene>
<dbReference type="GO" id="GO:0047200">
    <property type="term" value="F:tetrahydrodipicolinate N-acetyltransferase activity"/>
    <property type="evidence" value="ECO:0007669"/>
    <property type="project" value="UniProtKB-UniRule"/>
</dbReference>
<evidence type="ECO:0000256" key="1">
    <source>
        <dbReference type="ARBA" id="ARBA00022605"/>
    </source>
</evidence>
<proteinExistence type="inferred from homology"/>
<dbReference type="Pfam" id="PF14602">
    <property type="entry name" value="Hexapep_2"/>
    <property type="match status" value="1"/>
</dbReference>
<comment type="similarity">
    <text evidence="7">Belongs to the transferase hexapeptide repeat family. DapH subfamily.</text>
</comment>
<dbReference type="HAMAP" id="MF_01691">
    <property type="entry name" value="DapH"/>
    <property type="match status" value="1"/>
</dbReference>
<comment type="function">
    <text evidence="7">Catalyzes the transfer of an acetyl group from acetyl-CoA to tetrahydrodipicolinate.</text>
</comment>